<gene>
    <name evidence="2" type="ORF">KZH69_09390</name>
</gene>
<keyword evidence="3" id="KW-1185">Reference proteome</keyword>
<feature type="chain" id="PRO_5045639730" description="DUF4142 domain containing protein" evidence="1">
    <location>
        <begin position="19"/>
        <end position="160"/>
    </location>
</feature>
<dbReference type="Proteomes" id="UP000812031">
    <property type="component" value="Unassembled WGS sequence"/>
</dbReference>
<proteinExistence type="predicted"/>
<evidence type="ECO:0000313" key="3">
    <source>
        <dbReference type="Proteomes" id="UP000812031"/>
    </source>
</evidence>
<dbReference type="RefSeq" id="WP_219317185.1">
    <property type="nucleotide sequence ID" value="NZ_JAHWYN010000007.1"/>
</dbReference>
<sequence>MKTVFLLFAVAFSVTTFAQNTSKNDIDIVQSLYGKSKAELVTEYMALSGTQATDFTKVYEAYEVERKKLGQEKIYLIDQYAKDYATLTDDKADVLAKGSLKNIAAFEKLHSTYYDKTKKVIGAMNALKFMQLEIYLETEIRNSIQNTIPFVGELDMAKTK</sequence>
<protein>
    <recommendedName>
        <fullName evidence="4">DUF4142 domain containing protein</fullName>
    </recommendedName>
</protein>
<evidence type="ECO:0000313" key="2">
    <source>
        <dbReference type="EMBL" id="MBW4360695.1"/>
    </source>
</evidence>
<name>A0ABS6XVH9_9FLAO</name>
<dbReference type="EMBL" id="JAHWYN010000007">
    <property type="protein sequence ID" value="MBW4360695.1"/>
    <property type="molecule type" value="Genomic_DNA"/>
</dbReference>
<evidence type="ECO:0000256" key="1">
    <source>
        <dbReference type="SAM" id="SignalP"/>
    </source>
</evidence>
<feature type="signal peptide" evidence="1">
    <location>
        <begin position="1"/>
        <end position="18"/>
    </location>
</feature>
<comment type="caution">
    <text evidence="2">The sequence shown here is derived from an EMBL/GenBank/DDBJ whole genome shotgun (WGS) entry which is preliminary data.</text>
</comment>
<keyword evidence="1" id="KW-0732">Signal</keyword>
<accession>A0ABS6XVH9</accession>
<organism evidence="2 3">
    <name type="scientific">Flavobacterium taihuense</name>
    <dbReference type="NCBI Taxonomy" id="2857508"/>
    <lineage>
        <taxon>Bacteria</taxon>
        <taxon>Pseudomonadati</taxon>
        <taxon>Bacteroidota</taxon>
        <taxon>Flavobacteriia</taxon>
        <taxon>Flavobacteriales</taxon>
        <taxon>Flavobacteriaceae</taxon>
        <taxon>Flavobacterium</taxon>
    </lineage>
</organism>
<evidence type="ECO:0008006" key="4">
    <source>
        <dbReference type="Google" id="ProtNLM"/>
    </source>
</evidence>
<reference evidence="2 3" key="1">
    <citation type="submission" date="2021-07" db="EMBL/GenBank/DDBJ databases">
        <title>Flavobacterium sp. nov. isolated from sediment on the Taihu Lake.</title>
        <authorList>
            <person name="Qu J.-H."/>
        </authorList>
    </citation>
    <scope>NUCLEOTIDE SEQUENCE [LARGE SCALE GENOMIC DNA]</scope>
    <source>
        <strain evidence="2 3">NAS39</strain>
    </source>
</reference>